<keyword evidence="1" id="KW-0472">Membrane</keyword>
<accession>A0A1Y4JPW7</accession>
<dbReference type="EMBL" id="NFKE01000015">
    <property type="protein sequence ID" value="OUP32101.1"/>
    <property type="molecule type" value="Genomic_DNA"/>
</dbReference>
<dbReference type="RefSeq" id="WP_087413464.1">
    <property type="nucleotide sequence ID" value="NZ_CALIXP010000068.1"/>
</dbReference>
<keyword evidence="1" id="KW-0812">Transmembrane</keyword>
<evidence type="ECO:0000313" key="3">
    <source>
        <dbReference type="Proteomes" id="UP000196587"/>
    </source>
</evidence>
<dbReference type="Proteomes" id="UP000196587">
    <property type="component" value="Unassembled WGS sequence"/>
</dbReference>
<name>A0A1Y4JPW7_9BACE</name>
<protein>
    <submittedName>
        <fullName evidence="2">Uncharacterized protein</fullName>
    </submittedName>
</protein>
<comment type="caution">
    <text evidence="2">The sequence shown here is derived from an EMBL/GenBank/DDBJ whole genome shotgun (WGS) entry which is preliminary data.</text>
</comment>
<reference evidence="3" key="1">
    <citation type="submission" date="2017-04" db="EMBL/GenBank/DDBJ databases">
        <title>Function of individual gut microbiota members based on whole genome sequencing of pure cultures obtained from chicken caecum.</title>
        <authorList>
            <person name="Medvecky M."/>
            <person name="Cejkova D."/>
            <person name="Polansky O."/>
            <person name="Karasova D."/>
            <person name="Kubasova T."/>
            <person name="Cizek A."/>
            <person name="Rychlik I."/>
        </authorList>
    </citation>
    <scope>NUCLEOTIDE SEQUENCE [LARGE SCALE GENOMIC DNA]</scope>
    <source>
        <strain evidence="3">An189</strain>
    </source>
</reference>
<gene>
    <name evidence="2" type="ORF">B5F24_15475</name>
</gene>
<dbReference type="AlphaFoldDB" id="A0A1Y4JPW7"/>
<evidence type="ECO:0000256" key="1">
    <source>
        <dbReference type="SAM" id="Phobius"/>
    </source>
</evidence>
<evidence type="ECO:0000313" key="2">
    <source>
        <dbReference type="EMBL" id="OUP32101.1"/>
    </source>
</evidence>
<proteinExistence type="predicted"/>
<keyword evidence="1" id="KW-1133">Transmembrane helix</keyword>
<organism evidence="2 3">
    <name type="scientific">Bacteroides clarus</name>
    <dbReference type="NCBI Taxonomy" id="626929"/>
    <lineage>
        <taxon>Bacteria</taxon>
        <taxon>Pseudomonadati</taxon>
        <taxon>Bacteroidota</taxon>
        <taxon>Bacteroidia</taxon>
        <taxon>Bacteroidales</taxon>
        <taxon>Bacteroidaceae</taxon>
        <taxon>Bacteroides</taxon>
    </lineage>
</organism>
<sequence length="188" mass="22006">MTLKKYIITCYIAFSVINTLILTCICYFTNNFLLFAGENFNQYLLAQKVCECLGWSKKIDYDDAIFINVSYGKELVLEQGEGTDDIVGSNVITDRRKLYKFLELLNKSQRYKYVLMDIMFDKDHITEYDDVLFSLLERMNKLVFVNHDSVRIACPMLKKKTAHAVSNTQTGEFVCDLIYKYIKQDRSR</sequence>
<feature type="transmembrane region" description="Helical" evidence="1">
    <location>
        <begin position="6"/>
        <end position="28"/>
    </location>
</feature>